<comment type="cofactor">
    <cofactor evidence="1">
        <name>pyridoxal 5'-phosphate</name>
        <dbReference type="ChEBI" id="CHEBI:597326"/>
    </cofactor>
</comment>
<accession>A0ABV9DIH2</accession>
<dbReference type="PANTHER" id="PTHR43525:SF1">
    <property type="entry name" value="PROTEIN MALY"/>
    <property type="match status" value="1"/>
</dbReference>
<gene>
    <name evidence="7" type="ORF">ACFO3D_10420</name>
</gene>
<dbReference type="InterPro" id="IPR015422">
    <property type="entry name" value="PyrdxlP-dep_Trfase_small"/>
</dbReference>
<comment type="caution">
    <text evidence="7">The sequence shown here is derived from an EMBL/GenBank/DDBJ whole genome shotgun (WGS) entry which is preliminary data.</text>
</comment>
<dbReference type="SUPFAM" id="SSF53383">
    <property type="entry name" value="PLP-dependent transferases"/>
    <property type="match status" value="1"/>
</dbReference>
<dbReference type="CDD" id="cd00609">
    <property type="entry name" value="AAT_like"/>
    <property type="match status" value="1"/>
</dbReference>
<dbReference type="Pfam" id="PF00155">
    <property type="entry name" value="Aminotran_1_2"/>
    <property type="match status" value="1"/>
</dbReference>
<keyword evidence="3" id="KW-0663">Pyridoxal phosphate</keyword>
<dbReference type="InterPro" id="IPR004839">
    <property type="entry name" value="Aminotransferase_I/II_large"/>
</dbReference>
<dbReference type="EMBL" id="JBHSFU010000005">
    <property type="protein sequence ID" value="MFC4558622.1"/>
    <property type="molecule type" value="Genomic_DNA"/>
</dbReference>
<dbReference type="Gene3D" id="3.90.1150.10">
    <property type="entry name" value="Aspartate Aminotransferase, domain 1"/>
    <property type="match status" value="1"/>
</dbReference>
<dbReference type="InterPro" id="IPR015424">
    <property type="entry name" value="PyrdxlP-dep_Trfase"/>
</dbReference>
<dbReference type="InterPro" id="IPR015421">
    <property type="entry name" value="PyrdxlP-dep_Trfase_major"/>
</dbReference>
<evidence type="ECO:0000313" key="7">
    <source>
        <dbReference type="EMBL" id="MFC4558622.1"/>
    </source>
</evidence>
<dbReference type="EC" id="4.4.1.13" evidence="2"/>
<proteinExistence type="inferred from homology"/>
<dbReference type="Gene3D" id="3.40.640.10">
    <property type="entry name" value="Type I PLP-dependent aspartate aminotransferase-like (Major domain)"/>
    <property type="match status" value="1"/>
</dbReference>
<evidence type="ECO:0000256" key="3">
    <source>
        <dbReference type="ARBA" id="ARBA00022898"/>
    </source>
</evidence>
<dbReference type="InterPro" id="IPR051798">
    <property type="entry name" value="Class-II_PLP-Dep_Aminotrans"/>
</dbReference>
<dbReference type="Proteomes" id="UP001595989">
    <property type="component" value="Unassembled WGS sequence"/>
</dbReference>
<evidence type="ECO:0000259" key="6">
    <source>
        <dbReference type="Pfam" id="PF00155"/>
    </source>
</evidence>
<dbReference type="InterPro" id="IPR027619">
    <property type="entry name" value="C-S_lyase_PatB-like"/>
</dbReference>
<organism evidence="7 8">
    <name type="scientific">Virgibacillus kekensis</name>
    <dbReference type="NCBI Taxonomy" id="202261"/>
    <lineage>
        <taxon>Bacteria</taxon>
        <taxon>Bacillati</taxon>
        <taxon>Bacillota</taxon>
        <taxon>Bacilli</taxon>
        <taxon>Bacillales</taxon>
        <taxon>Bacillaceae</taxon>
        <taxon>Virgibacillus</taxon>
    </lineage>
</organism>
<evidence type="ECO:0000256" key="4">
    <source>
        <dbReference type="ARBA" id="ARBA00023239"/>
    </source>
</evidence>
<name>A0ABV9DIH2_9BACI</name>
<dbReference type="GO" id="GO:0047804">
    <property type="term" value="F:cysteine-S-conjugate beta-lyase activity"/>
    <property type="evidence" value="ECO:0007669"/>
    <property type="project" value="UniProtKB-EC"/>
</dbReference>
<keyword evidence="4 7" id="KW-0456">Lyase</keyword>
<keyword evidence="8" id="KW-1185">Reference proteome</keyword>
<evidence type="ECO:0000256" key="2">
    <source>
        <dbReference type="ARBA" id="ARBA00012224"/>
    </source>
</evidence>
<dbReference type="PANTHER" id="PTHR43525">
    <property type="entry name" value="PROTEIN MALY"/>
    <property type="match status" value="1"/>
</dbReference>
<comment type="similarity">
    <text evidence="5">Belongs to the class-II pyridoxal-phosphate-dependent aminotransferase family. MalY/PatB cystathionine beta-lyase subfamily.</text>
</comment>
<evidence type="ECO:0000313" key="8">
    <source>
        <dbReference type="Proteomes" id="UP001595989"/>
    </source>
</evidence>
<feature type="domain" description="Aminotransferase class I/classII large" evidence="6">
    <location>
        <begin position="44"/>
        <end position="382"/>
    </location>
</feature>
<evidence type="ECO:0000256" key="1">
    <source>
        <dbReference type="ARBA" id="ARBA00001933"/>
    </source>
</evidence>
<protein>
    <recommendedName>
        <fullName evidence="2">cysteine-S-conjugate beta-lyase</fullName>
        <ecNumber evidence="2">4.4.1.13</ecNumber>
    </recommendedName>
</protein>
<dbReference type="RefSeq" id="WP_390295616.1">
    <property type="nucleotide sequence ID" value="NZ_JBHSFU010000005.1"/>
</dbReference>
<evidence type="ECO:0000256" key="5">
    <source>
        <dbReference type="ARBA" id="ARBA00037974"/>
    </source>
</evidence>
<sequence>MGLFDTIYNRKNTRSVKWDLLKPIFQTDDVLPMWVADMDFKAPEAVNDALKARADHGIYGYTIVDEDVKSSVGNWIKNRHDWEVDQNWLSFSPGVVTSINMAIQAFTEPEEKVLIQTPVYTPFYSAINNHNRELVKNPLLKKDNYYHIDFNDFEEKLQQGVKLFILCSPHNPVGRVWTKEELEEMGRLCMKYDVLIVSDEIHADLVYPGVKHIPIATVSQEVADQTITCMSPSKTFNLAGLQASYIITPDKKKRDALNEHLGKQGHHILNMMGNTAMEAAYLQGAEWLDELRSVLQDNKDYVTKMLAEQTSELEVTKTEGTYLLWIDCSKLNMNSKELKKFMIEEARVGLNGGAEYGEEGETYMRMNIACPRQTLEEGVQRIINAVNNR</sequence>
<dbReference type="NCBIfam" id="TIGR04350">
    <property type="entry name" value="C_S_lyase_PatB"/>
    <property type="match status" value="1"/>
</dbReference>
<reference evidence="8" key="1">
    <citation type="journal article" date="2019" name="Int. J. Syst. Evol. Microbiol.">
        <title>The Global Catalogue of Microorganisms (GCM) 10K type strain sequencing project: providing services to taxonomists for standard genome sequencing and annotation.</title>
        <authorList>
            <consortium name="The Broad Institute Genomics Platform"/>
            <consortium name="The Broad Institute Genome Sequencing Center for Infectious Disease"/>
            <person name="Wu L."/>
            <person name="Ma J."/>
        </authorList>
    </citation>
    <scope>NUCLEOTIDE SEQUENCE [LARGE SCALE GENOMIC DNA]</scope>
    <source>
        <strain evidence="8">CGMCC 4.7426</strain>
    </source>
</reference>